<dbReference type="EMBL" id="LT985188">
    <property type="protein sequence ID" value="SPD85690.1"/>
    <property type="molecule type" value="Genomic_DNA"/>
</dbReference>
<sequence>MHSERWLETERPSTRRATVAVDAMERSGNRRPRVERLVSAWNQGTRGDTETDGEADDPLIGASKEPKRRARTRLTDEEVNAMRTARAQGISVTALARQFDVHRGTVWAKTRVAQLMSCERPTPDR</sequence>
<keyword evidence="3" id="KW-1185">Reference proteome</keyword>
<dbReference type="SUPFAM" id="SSF46689">
    <property type="entry name" value="Homeodomain-like"/>
    <property type="match status" value="1"/>
</dbReference>
<gene>
    <name evidence="2" type="ORF">MPLG2_0654</name>
</gene>
<dbReference type="Proteomes" id="UP000238164">
    <property type="component" value="Chromosome 1"/>
</dbReference>
<name>A0A2N9JDQ2_9ACTN</name>
<evidence type="ECO:0000256" key="1">
    <source>
        <dbReference type="SAM" id="MobiDB-lite"/>
    </source>
</evidence>
<dbReference type="AlphaFoldDB" id="A0A2N9JDQ2"/>
<protein>
    <submittedName>
        <fullName evidence="2">Uncharacterized protein</fullName>
    </submittedName>
</protein>
<evidence type="ECO:0000313" key="2">
    <source>
        <dbReference type="EMBL" id="SPD85690.1"/>
    </source>
</evidence>
<feature type="region of interest" description="Disordered" evidence="1">
    <location>
        <begin position="39"/>
        <end position="73"/>
    </location>
</feature>
<reference evidence="2 3" key="1">
    <citation type="submission" date="2018-02" db="EMBL/GenBank/DDBJ databases">
        <authorList>
            <person name="Cohen D.B."/>
            <person name="Kent A.D."/>
        </authorList>
    </citation>
    <scope>NUCLEOTIDE SEQUENCE [LARGE SCALE GENOMIC DNA]</scope>
    <source>
        <strain evidence="2">1</strain>
    </source>
</reference>
<organism evidence="2 3">
    <name type="scientific">Micropruina glycogenica</name>
    <dbReference type="NCBI Taxonomy" id="75385"/>
    <lineage>
        <taxon>Bacteria</taxon>
        <taxon>Bacillati</taxon>
        <taxon>Actinomycetota</taxon>
        <taxon>Actinomycetes</taxon>
        <taxon>Propionibacteriales</taxon>
        <taxon>Nocardioidaceae</taxon>
        <taxon>Micropruina</taxon>
    </lineage>
</organism>
<proteinExistence type="predicted"/>
<dbReference type="InterPro" id="IPR009057">
    <property type="entry name" value="Homeodomain-like_sf"/>
</dbReference>
<evidence type="ECO:0000313" key="3">
    <source>
        <dbReference type="Proteomes" id="UP000238164"/>
    </source>
</evidence>
<dbReference type="Gene3D" id="1.10.10.60">
    <property type="entry name" value="Homeodomain-like"/>
    <property type="match status" value="1"/>
</dbReference>
<dbReference type="KEGG" id="mgg:MPLG2_0654"/>
<accession>A0A2N9JDQ2</accession>